<evidence type="ECO:0000313" key="17">
    <source>
        <dbReference type="EMBL" id="POY74904.1"/>
    </source>
</evidence>
<dbReference type="PANTHER" id="PTHR11070">
    <property type="entry name" value="UVRD / RECB / PCRA DNA HELICASE FAMILY MEMBER"/>
    <property type="match status" value="1"/>
</dbReference>
<accession>A0A2S5BDQ5</accession>
<evidence type="ECO:0000256" key="13">
    <source>
        <dbReference type="PROSITE-ProRule" id="PRU00560"/>
    </source>
</evidence>
<evidence type="ECO:0000256" key="14">
    <source>
        <dbReference type="SAM" id="MobiDB-lite"/>
    </source>
</evidence>
<proteinExistence type="inferred from homology"/>
<evidence type="ECO:0000256" key="11">
    <source>
        <dbReference type="ARBA" id="ARBA00034808"/>
    </source>
</evidence>
<dbReference type="PROSITE" id="PS51198">
    <property type="entry name" value="UVRD_HELICASE_ATP_BIND"/>
    <property type="match status" value="1"/>
</dbReference>
<evidence type="ECO:0000259" key="15">
    <source>
        <dbReference type="PROSITE" id="PS51198"/>
    </source>
</evidence>
<dbReference type="InterPro" id="IPR013986">
    <property type="entry name" value="DExx_box_DNA_helicase_dom_sf"/>
</dbReference>
<dbReference type="InterPro" id="IPR014017">
    <property type="entry name" value="DNA_helicase_UvrD-like_C"/>
</dbReference>
<dbReference type="EC" id="5.6.2.4" evidence="11"/>
<comment type="similarity">
    <text evidence="1">Belongs to the helicase family. UvrD subfamily.</text>
</comment>
<dbReference type="Gene3D" id="1.10.486.10">
    <property type="entry name" value="PCRA, domain 4"/>
    <property type="match status" value="1"/>
</dbReference>
<keyword evidence="8" id="KW-0234">DNA repair</keyword>
<keyword evidence="2 13" id="KW-0547">Nucleotide-binding</keyword>
<feature type="domain" description="UvrD-like helicase ATP-binding" evidence="15">
    <location>
        <begin position="52"/>
        <end position="355"/>
    </location>
</feature>
<evidence type="ECO:0000313" key="18">
    <source>
        <dbReference type="Proteomes" id="UP000237144"/>
    </source>
</evidence>
<keyword evidence="7" id="KW-0238">DNA-binding</keyword>
<evidence type="ECO:0000256" key="9">
    <source>
        <dbReference type="ARBA" id="ARBA00023235"/>
    </source>
</evidence>
<dbReference type="Pfam" id="PF13361">
    <property type="entry name" value="UvrD_C"/>
    <property type="match status" value="1"/>
</dbReference>
<evidence type="ECO:0000256" key="3">
    <source>
        <dbReference type="ARBA" id="ARBA00022763"/>
    </source>
</evidence>
<feature type="compositionally biased region" description="Acidic residues" evidence="14">
    <location>
        <begin position="1"/>
        <end position="10"/>
    </location>
</feature>
<comment type="caution">
    <text evidence="17">The sequence shown here is derived from an EMBL/GenBank/DDBJ whole genome shotgun (WGS) entry which is preliminary data.</text>
</comment>
<evidence type="ECO:0000256" key="12">
    <source>
        <dbReference type="ARBA" id="ARBA00048988"/>
    </source>
</evidence>
<feature type="compositionally biased region" description="Acidic residues" evidence="14">
    <location>
        <begin position="628"/>
        <end position="646"/>
    </location>
</feature>
<dbReference type="GO" id="GO:0005524">
    <property type="term" value="F:ATP binding"/>
    <property type="evidence" value="ECO:0007669"/>
    <property type="project" value="UniProtKB-UniRule"/>
</dbReference>
<dbReference type="STRING" id="741276.A0A2S5BDQ5"/>
<comment type="catalytic activity">
    <reaction evidence="12">
        <text>ATP + H2O = ADP + phosphate + H(+)</text>
        <dbReference type="Rhea" id="RHEA:13065"/>
        <dbReference type="ChEBI" id="CHEBI:15377"/>
        <dbReference type="ChEBI" id="CHEBI:15378"/>
        <dbReference type="ChEBI" id="CHEBI:30616"/>
        <dbReference type="ChEBI" id="CHEBI:43474"/>
        <dbReference type="ChEBI" id="CHEBI:456216"/>
        <dbReference type="EC" id="5.6.2.4"/>
    </reaction>
</comment>
<dbReference type="InterPro" id="IPR000212">
    <property type="entry name" value="DNA_helicase_UvrD/REP"/>
</dbReference>
<dbReference type="GO" id="GO:0016787">
    <property type="term" value="F:hydrolase activity"/>
    <property type="evidence" value="ECO:0007669"/>
    <property type="project" value="UniProtKB-UniRule"/>
</dbReference>
<dbReference type="InterPro" id="IPR014016">
    <property type="entry name" value="UvrD-like_ATP-bd"/>
</dbReference>
<evidence type="ECO:0000256" key="7">
    <source>
        <dbReference type="ARBA" id="ARBA00023125"/>
    </source>
</evidence>
<evidence type="ECO:0000259" key="16">
    <source>
        <dbReference type="PROSITE" id="PS51217"/>
    </source>
</evidence>
<dbReference type="OrthoDB" id="1470711at2759"/>
<keyword evidence="4 13" id="KW-0378">Hydrolase</keyword>
<keyword evidence="9" id="KW-0413">Isomerase</keyword>
<dbReference type="AlphaFoldDB" id="A0A2S5BDQ5"/>
<dbReference type="PANTHER" id="PTHR11070:SF2">
    <property type="entry name" value="ATP-DEPENDENT DNA HELICASE SRS2"/>
    <property type="match status" value="1"/>
</dbReference>
<sequence length="1064" mass="115459">MEPPDDLSDSEYDKTAQQASAATRQPAKSPPKALKQLKLNHDRLSPEQYLARLNQAQQEAVTASPEGGLAVHAGPGSGKTAVLTTRVAYLVEVRQINPEQLVVVTFTNKAANEMKLRLCKMIGPETVDKLVMGTFHSVCVRYLRKYAKLVNLASNFLISDRDDCLAIIKRLLSTLPAIPEKLKKEMKPNTWLEYISRCKSKMQNPDQYRVERAGDWDQDKVEAVATMYEAYEDALNKANALDFDDLLVKGLELFRDHPRVVAKIKSVLIDEFQDTNSVQYDIVKLIASASNSLTIVGDPDQSIYGWRNAEIENLEKMLKGEASPIDRRVRKLTRTLRADFKPIRQVFLEQNYRSTGAILGAALAVVRQDTKRINKSLTTSHPSGSSVVLHPAPNAPDEATFIASTIRHLMAHLGGLVNYNDFAILLRYGALSRNIEVALQKSGVPCRMVGGHKFFERTEIKDLLSYLQLVSNPSYSPALARVLNVPRRGIGDKTQAQIFDVASQKRESAFEVCVRIAKGQSVVSGLTGVQKKGIKQLVEIVRDARKRADEGSDVASLIDLIVEKIGYRAHLDRTQSHDAAERWENIMELKNPTTADLATAADGDEPGPQQFDEVQIETRSQKTKKEDEDLFFPDDPEDEEDEEEIDMPLASQRATDAKTTPLEVFLATSMLATDTDTQEAKGDAQLQKVTISTCHAAKGLEWPIVFVPACEEGTYPFYRSVEENEIDEERRLLYVAITRAQSFCFISHAAQRMAGADMKTKRLSPFVETAKRDFPSLFVQKLQKISTKTREETAKVIGRPAVDEAIAAQKVADAATLPVEPPIWDASAPPAGSRNYGGYGSGASMYASQGRYGGASQFGSGGGGGRWSGQQPPQAVPAGQGGFRSALSTFKGAGAGAVNNGFSRPSSSAPPRTGFKPPIPSASLPQRTASLGTPAVRPSLAATAGIPLAPIPQSRPAVDGPPGIVETRGSLVNEAVLLNPKLSAPGPSKSNDLLASFQKGAEDDLNTFMRLGAGAVPPAEPDTAPIPAPVGKAPPMSPKAKGGRKRAAAPAATAAKATRKKAKK</sequence>
<dbReference type="SUPFAM" id="SSF52540">
    <property type="entry name" value="P-loop containing nucleoside triphosphate hydrolases"/>
    <property type="match status" value="1"/>
</dbReference>
<organism evidence="17 18">
    <name type="scientific">Rhodotorula taiwanensis</name>
    <dbReference type="NCBI Taxonomy" id="741276"/>
    <lineage>
        <taxon>Eukaryota</taxon>
        <taxon>Fungi</taxon>
        <taxon>Dikarya</taxon>
        <taxon>Basidiomycota</taxon>
        <taxon>Pucciniomycotina</taxon>
        <taxon>Microbotryomycetes</taxon>
        <taxon>Sporidiobolales</taxon>
        <taxon>Sporidiobolaceae</taxon>
        <taxon>Rhodotorula</taxon>
    </lineage>
</organism>
<feature type="compositionally biased region" description="Low complexity" evidence="14">
    <location>
        <begin position="868"/>
        <end position="878"/>
    </location>
</feature>
<keyword evidence="5 13" id="KW-0347">Helicase</keyword>
<evidence type="ECO:0000256" key="5">
    <source>
        <dbReference type="ARBA" id="ARBA00022806"/>
    </source>
</evidence>
<dbReference type="Gene3D" id="3.40.50.300">
    <property type="entry name" value="P-loop containing nucleotide triphosphate hydrolases"/>
    <property type="match status" value="3"/>
</dbReference>
<dbReference type="InterPro" id="IPR027417">
    <property type="entry name" value="P-loop_NTPase"/>
</dbReference>
<evidence type="ECO:0000256" key="2">
    <source>
        <dbReference type="ARBA" id="ARBA00022741"/>
    </source>
</evidence>
<keyword evidence="18" id="KW-1185">Reference proteome</keyword>
<feature type="compositionally biased region" description="Polar residues" evidence="14">
    <location>
        <begin position="900"/>
        <end position="910"/>
    </location>
</feature>
<reference evidence="17 18" key="1">
    <citation type="journal article" date="2018" name="Front. Microbiol.">
        <title>Prospects for Fungal Bioremediation of Acidic Radioactive Waste Sites: Characterization and Genome Sequence of Rhodotorula taiwanensis MD1149.</title>
        <authorList>
            <person name="Tkavc R."/>
            <person name="Matrosova V.Y."/>
            <person name="Grichenko O.E."/>
            <person name="Gostincar C."/>
            <person name="Volpe R.P."/>
            <person name="Klimenkova P."/>
            <person name="Gaidamakova E.K."/>
            <person name="Zhou C.E."/>
            <person name="Stewart B.J."/>
            <person name="Lyman M.G."/>
            <person name="Malfatti S.A."/>
            <person name="Rubinfeld B."/>
            <person name="Courtot M."/>
            <person name="Singh J."/>
            <person name="Dalgard C.L."/>
            <person name="Hamilton T."/>
            <person name="Frey K.G."/>
            <person name="Gunde-Cimerman N."/>
            <person name="Dugan L."/>
            <person name="Daly M.J."/>
        </authorList>
    </citation>
    <scope>NUCLEOTIDE SEQUENCE [LARGE SCALE GENOMIC DNA]</scope>
    <source>
        <strain evidence="17 18">MD1149</strain>
    </source>
</reference>
<evidence type="ECO:0000256" key="6">
    <source>
        <dbReference type="ARBA" id="ARBA00022840"/>
    </source>
</evidence>
<protein>
    <recommendedName>
        <fullName evidence="11">DNA 3'-5' helicase</fullName>
        <ecNumber evidence="11">5.6.2.4</ecNumber>
    </recommendedName>
</protein>
<feature type="region of interest" description="Disordered" evidence="14">
    <location>
        <begin position="857"/>
        <end position="884"/>
    </location>
</feature>
<evidence type="ECO:0000256" key="10">
    <source>
        <dbReference type="ARBA" id="ARBA00034617"/>
    </source>
</evidence>
<dbReference type="EMBL" id="PJQD01000020">
    <property type="protein sequence ID" value="POY74904.1"/>
    <property type="molecule type" value="Genomic_DNA"/>
</dbReference>
<feature type="region of interest" description="Disordered" evidence="14">
    <location>
        <begin position="898"/>
        <end position="931"/>
    </location>
</feature>
<evidence type="ECO:0000256" key="1">
    <source>
        <dbReference type="ARBA" id="ARBA00009922"/>
    </source>
</evidence>
<comment type="catalytic activity">
    <reaction evidence="10">
        <text>Couples ATP hydrolysis with the unwinding of duplex DNA by translocating in the 3'-5' direction.</text>
        <dbReference type="EC" id="5.6.2.4"/>
    </reaction>
</comment>
<feature type="region of interest" description="Disordered" evidence="14">
    <location>
        <begin position="1"/>
        <end position="32"/>
    </location>
</feature>
<feature type="compositionally biased region" description="Pro residues" evidence="14">
    <location>
        <begin position="1018"/>
        <end position="1028"/>
    </location>
</feature>
<feature type="domain" description="UvrD-like helicase C-terminal" evidence="16">
    <location>
        <begin position="356"/>
        <end position="699"/>
    </location>
</feature>
<gene>
    <name evidence="17" type="ORF">BMF94_1880</name>
</gene>
<dbReference type="FunFam" id="3.40.50.300:FF:001201">
    <property type="entry name" value="ATP-dependent DNA helicase UvrD2"/>
    <property type="match status" value="1"/>
</dbReference>
<evidence type="ECO:0000256" key="4">
    <source>
        <dbReference type="ARBA" id="ARBA00022801"/>
    </source>
</evidence>
<dbReference type="GO" id="GO:0003677">
    <property type="term" value="F:DNA binding"/>
    <property type="evidence" value="ECO:0007669"/>
    <property type="project" value="UniProtKB-KW"/>
</dbReference>
<dbReference type="Gene3D" id="1.10.10.160">
    <property type="match status" value="1"/>
</dbReference>
<dbReference type="CDD" id="cd18807">
    <property type="entry name" value="SF1_C_UvrD"/>
    <property type="match status" value="1"/>
</dbReference>
<keyword evidence="3" id="KW-0227">DNA damage</keyword>
<feature type="region of interest" description="Disordered" evidence="14">
    <location>
        <begin position="597"/>
        <end position="649"/>
    </location>
</feature>
<feature type="binding site" evidence="13">
    <location>
        <begin position="73"/>
        <end position="80"/>
    </location>
    <ligand>
        <name>ATP</name>
        <dbReference type="ChEBI" id="CHEBI:30616"/>
    </ligand>
</feature>
<feature type="region of interest" description="Disordered" evidence="14">
    <location>
        <begin position="1014"/>
        <end position="1064"/>
    </location>
</feature>
<keyword evidence="6 13" id="KW-0067">ATP-binding</keyword>
<dbReference type="GO" id="GO:0005634">
    <property type="term" value="C:nucleus"/>
    <property type="evidence" value="ECO:0007669"/>
    <property type="project" value="TreeGrafter"/>
</dbReference>
<dbReference type="GO" id="GO:0000725">
    <property type="term" value="P:recombinational repair"/>
    <property type="evidence" value="ECO:0007669"/>
    <property type="project" value="TreeGrafter"/>
</dbReference>
<dbReference type="Pfam" id="PF00580">
    <property type="entry name" value="UvrD-helicase"/>
    <property type="match status" value="1"/>
</dbReference>
<evidence type="ECO:0000256" key="8">
    <source>
        <dbReference type="ARBA" id="ARBA00023204"/>
    </source>
</evidence>
<dbReference type="Proteomes" id="UP000237144">
    <property type="component" value="Unassembled WGS sequence"/>
</dbReference>
<dbReference type="CDD" id="cd17932">
    <property type="entry name" value="DEXQc_UvrD"/>
    <property type="match status" value="1"/>
</dbReference>
<name>A0A2S5BDQ5_9BASI</name>
<dbReference type="PROSITE" id="PS51217">
    <property type="entry name" value="UVRD_HELICASE_CTER"/>
    <property type="match status" value="1"/>
</dbReference>
<dbReference type="GO" id="GO:0043138">
    <property type="term" value="F:3'-5' DNA helicase activity"/>
    <property type="evidence" value="ECO:0007669"/>
    <property type="project" value="UniProtKB-EC"/>
</dbReference>